<feature type="compositionally biased region" description="Polar residues" evidence="1">
    <location>
        <begin position="52"/>
        <end position="62"/>
    </location>
</feature>
<dbReference type="AlphaFoldDB" id="A0A3N8QCE6"/>
<sequence length="77" mass="8981">MTLRYETRETVLIRLSLNRFNNLSISITSFSDKELPRLKPVVEPSSIEMARQLQSSPRTTQHNEVHNTFLMRGRNGH</sequence>
<accession>A0A3N8QCE6</accession>
<organism evidence="2 3">
    <name type="scientific">Burkholderia contaminans</name>
    <dbReference type="NCBI Taxonomy" id="488447"/>
    <lineage>
        <taxon>Bacteria</taxon>
        <taxon>Pseudomonadati</taxon>
        <taxon>Pseudomonadota</taxon>
        <taxon>Betaproteobacteria</taxon>
        <taxon>Burkholderiales</taxon>
        <taxon>Burkholderiaceae</taxon>
        <taxon>Burkholderia</taxon>
        <taxon>Burkholderia cepacia complex</taxon>
    </lineage>
</organism>
<gene>
    <name evidence="2" type="ORF">DF051_00145</name>
</gene>
<reference evidence="2 3" key="1">
    <citation type="submission" date="2018-08" db="EMBL/GenBank/DDBJ databases">
        <title>Comparative analysis of Burkholderia isolates from Puerto Rico.</title>
        <authorList>
            <person name="Hall C."/>
            <person name="Sahl J."/>
            <person name="Wagner D."/>
        </authorList>
    </citation>
    <scope>NUCLEOTIDE SEQUENCE [LARGE SCALE GENOMIC DNA]</scope>
    <source>
        <strain evidence="2 3">Bp9025</strain>
    </source>
</reference>
<feature type="region of interest" description="Disordered" evidence="1">
    <location>
        <begin position="52"/>
        <end position="77"/>
    </location>
</feature>
<comment type="caution">
    <text evidence="2">The sequence shown here is derived from an EMBL/GenBank/DDBJ whole genome shotgun (WGS) entry which is preliminary data.</text>
</comment>
<evidence type="ECO:0000256" key="1">
    <source>
        <dbReference type="SAM" id="MobiDB-lite"/>
    </source>
</evidence>
<evidence type="ECO:0000313" key="2">
    <source>
        <dbReference type="EMBL" id="RQT21301.1"/>
    </source>
</evidence>
<dbReference type="EMBL" id="QTQV01000001">
    <property type="protein sequence ID" value="RQT21301.1"/>
    <property type="molecule type" value="Genomic_DNA"/>
</dbReference>
<proteinExistence type="predicted"/>
<dbReference type="Proteomes" id="UP000277921">
    <property type="component" value="Unassembled WGS sequence"/>
</dbReference>
<evidence type="ECO:0000313" key="3">
    <source>
        <dbReference type="Proteomes" id="UP000277921"/>
    </source>
</evidence>
<protein>
    <submittedName>
        <fullName evidence="2">Uncharacterized protein</fullName>
    </submittedName>
</protein>
<name>A0A3N8QCE6_9BURK</name>